<dbReference type="STRING" id="1121448.DGI_0487"/>
<dbReference type="OrthoDB" id="5460520at2"/>
<dbReference type="HOGENOM" id="CLU_2896826_0_0_7"/>
<feature type="compositionally biased region" description="Acidic residues" evidence="1">
    <location>
        <begin position="53"/>
        <end position="65"/>
    </location>
</feature>
<proteinExistence type="predicted"/>
<evidence type="ECO:0000256" key="1">
    <source>
        <dbReference type="SAM" id="MobiDB-lite"/>
    </source>
</evidence>
<dbReference type="KEGG" id="dgg:DGI_0487"/>
<dbReference type="PATRIC" id="fig|1121448.10.peg.484"/>
<reference evidence="2 3" key="1">
    <citation type="journal article" date="2013" name="J. Bacteriol.">
        <title>Roles of HynAB and Ech, the only two hydrogenases found in the model sulfate reducer Desulfovibrio gigas.</title>
        <authorList>
            <person name="Morais-Silva F.O."/>
            <person name="Santos C.I."/>
            <person name="Rodrigues R."/>
            <person name="Pereira I.A."/>
            <person name="Rodrigues-Pousada C."/>
        </authorList>
    </citation>
    <scope>NUCLEOTIDE SEQUENCE [LARGE SCALE GENOMIC DNA]</scope>
    <source>
        <strain evidence="3">ATCC 19364 / DSM 1382 / NCIMB 9332 / VKM B-1759</strain>
    </source>
</reference>
<feature type="region of interest" description="Disordered" evidence="1">
    <location>
        <begin position="53"/>
        <end position="72"/>
    </location>
</feature>
<protein>
    <submittedName>
        <fullName evidence="2">Uncharacterized protein</fullName>
    </submittedName>
</protein>
<keyword evidence="3" id="KW-1185">Reference proteome</keyword>
<accession>T2G7Y2</accession>
<sequence>MQHREEKQERDRLLAAARMVDRQASADPAMGVPVDPDVADCMGAFVEDAVALEDLDDSDEVMSEEGGDHGES</sequence>
<evidence type="ECO:0000313" key="2">
    <source>
        <dbReference type="EMBL" id="AGW12398.1"/>
    </source>
</evidence>
<name>T2G7Y2_MEGG1</name>
<organism evidence="2 3">
    <name type="scientific">Megalodesulfovibrio gigas (strain ATCC 19364 / DSM 1382 / NCIMB 9332 / VKM B-1759)</name>
    <name type="common">Desulfovibrio gigas</name>
    <dbReference type="NCBI Taxonomy" id="1121448"/>
    <lineage>
        <taxon>Bacteria</taxon>
        <taxon>Pseudomonadati</taxon>
        <taxon>Thermodesulfobacteriota</taxon>
        <taxon>Desulfovibrionia</taxon>
        <taxon>Desulfovibrionales</taxon>
        <taxon>Desulfovibrionaceae</taxon>
        <taxon>Megalodesulfovibrio</taxon>
    </lineage>
</organism>
<dbReference type="EMBL" id="CP006585">
    <property type="protein sequence ID" value="AGW12398.1"/>
    <property type="molecule type" value="Genomic_DNA"/>
</dbReference>
<reference evidence="3" key="2">
    <citation type="submission" date="2013-07" db="EMBL/GenBank/DDBJ databases">
        <authorList>
            <person name="Morais-Silva F.O."/>
            <person name="Rezende A.M."/>
            <person name="Pimentel C."/>
            <person name="Resende D.M."/>
            <person name="Santos C.I."/>
            <person name="Clemente C."/>
            <person name="de Oliveira L.M."/>
            <person name="da Silva S.M."/>
            <person name="Costa D.A."/>
            <person name="Varela-Raposo A."/>
            <person name="Horacio E.C.A."/>
            <person name="Matos M."/>
            <person name="Flores O."/>
            <person name="Ruiz J.C."/>
            <person name="Rodrigues-Pousada C."/>
        </authorList>
    </citation>
    <scope>NUCLEOTIDE SEQUENCE [LARGE SCALE GENOMIC DNA]</scope>
    <source>
        <strain evidence="3">ATCC 19364 / DSM 1382 / NCIMB 9332 / VKM B-1759</strain>
    </source>
</reference>
<gene>
    <name evidence="2" type="ORF">DGI_0487</name>
</gene>
<evidence type="ECO:0000313" key="3">
    <source>
        <dbReference type="Proteomes" id="UP000016587"/>
    </source>
</evidence>
<dbReference type="AlphaFoldDB" id="T2G7Y2"/>
<dbReference type="eggNOG" id="ENOG5032EGW">
    <property type="taxonomic scope" value="Bacteria"/>
</dbReference>
<dbReference type="Proteomes" id="UP000016587">
    <property type="component" value="Chromosome"/>
</dbReference>
<dbReference type="RefSeq" id="WP_021759029.1">
    <property type="nucleotide sequence ID" value="NC_022444.1"/>
</dbReference>